<proteinExistence type="predicted"/>
<gene>
    <name evidence="1" type="ORF">TSAR_002925</name>
</gene>
<evidence type="ECO:0000313" key="1">
    <source>
        <dbReference type="EMBL" id="OXU31141.1"/>
    </source>
</evidence>
<name>A0A232FK81_9HYME</name>
<dbReference type="EMBL" id="NNAY01000085">
    <property type="protein sequence ID" value="OXU31141.1"/>
    <property type="molecule type" value="Genomic_DNA"/>
</dbReference>
<protein>
    <submittedName>
        <fullName evidence="1">Uncharacterized protein</fullName>
    </submittedName>
</protein>
<comment type="caution">
    <text evidence="1">The sequence shown here is derived from an EMBL/GenBank/DDBJ whole genome shotgun (WGS) entry which is preliminary data.</text>
</comment>
<sequence length="263" mass="28395">MTLEVLNITTCRHLFYSSETLGSNYIFPSTISIITQLADNISASNRLLDANKLLLDENIILRDELQQTKQILEKLHRASQDLDTDSLPVSDCSPLLASSPSIIELDDTEIVGTRKCSSPQMTLTGEDAGSGLGVAEGCEVIIHGLVQNTDNINEKISGAAAFALLSTVLPALQMSDVAGTRVLSQRQRRLNRDQSNDAIGTNSATRRGVLPSVVVTLASPGLVTLMLLPLVRSSWAAGFYAINMVTCNFARQTLIPPSRTRSL</sequence>
<dbReference type="AlphaFoldDB" id="A0A232FK81"/>
<reference evidence="1 2" key="1">
    <citation type="journal article" date="2017" name="Curr. Biol.">
        <title>The Evolution of Venom by Co-option of Single-Copy Genes.</title>
        <authorList>
            <person name="Martinson E.O."/>
            <person name="Mrinalini"/>
            <person name="Kelkar Y.D."/>
            <person name="Chang C.H."/>
            <person name="Werren J.H."/>
        </authorList>
    </citation>
    <scope>NUCLEOTIDE SEQUENCE [LARGE SCALE GENOMIC DNA]</scope>
    <source>
        <strain evidence="1 2">Alberta</strain>
        <tissue evidence="1">Whole body</tissue>
    </source>
</reference>
<accession>A0A232FK81</accession>
<dbReference type="Proteomes" id="UP000215335">
    <property type="component" value="Unassembled WGS sequence"/>
</dbReference>
<organism evidence="1 2">
    <name type="scientific">Trichomalopsis sarcophagae</name>
    <dbReference type="NCBI Taxonomy" id="543379"/>
    <lineage>
        <taxon>Eukaryota</taxon>
        <taxon>Metazoa</taxon>
        <taxon>Ecdysozoa</taxon>
        <taxon>Arthropoda</taxon>
        <taxon>Hexapoda</taxon>
        <taxon>Insecta</taxon>
        <taxon>Pterygota</taxon>
        <taxon>Neoptera</taxon>
        <taxon>Endopterygota</taxon>
        <taxon>Hymenoptera</taxon>
        <taxon>Apocrita</taxon>
        <taxon>Proctotrupomorpha</taxon>
        <taxon>Chalcidoidea</taxon>
        <taxon>Pteromalidae</taxon>
        <taxon>Pteromalinae</taxon>
        <taxon>Trichomalopsis</taxon>
    </lineage>
</organism>
<keyword evidence="2" id="KW-1185">Reference proteome</keyword>
<evidence type="ECO:0000313" key="2">
    <source>
        <dbReference type="Proteomes" id="UP000215335"/>
    </source>
</evidence>